<dbReference type="InterPro" id="IPR011604">
    <property type="entry name" value="PDDEXK-like_dom_sf"/>
</dbReference>
<reference evidence="15" key="1">
    <citation type="journal article" date="2020" name="mSystems">
        <title>Genome- and Community-Level Interaction Insights into Carbon Utilization and Element Cycling Functions of Hydrothermarchaeota in Hydrothermal Sediment.</title>
        <authorList>
            <person name="Zhou Z."/>
            <person name="Liu Y."/>
            <person name="Xu W."/>
            <person name="Pan J."/>
            <person name="Luo Z.H."/>
            <person name="Li M."/>
        </authorList>
    </citation>
    <scope>NUCLEOTIDE SEQUENCE [LARGE SCALE GENOMIC DNA]</scope>
    <source>
        <strain evidence="15">HyVt-369</strain>
    </source>
</reference>
<evidence type="ECO:0000256" key="12">
    <source>
        <dbReference type="ARBA" id="ARBA00034808"/>
    </source>
</evidence>
<dbReference type="EC" id="5.6.2.4" evidence="12"/>
<dbReference type="PANTHER" id="PTHR11070">
    <property type="entry name" value="UVRD / RECB / PCRA DNA HELICASE FAMILY MEMBER"/>
    <property type="match status" value="1"/>
</dbReference>
<comment type="catalytic activity">
    <reaction evidence="11">
        <text>Couples ATP hydrolysis with the unwinding of duplex DNA by translocating in the 3'-5' direction.</text>
        <dbReference type="EC" id="5.6.2.4"/>
    </reaction>
</comment>
<evidence type="ECO:0000259" key="14">
    <source>
        <dbReference type="PROSITE" id="PS51217"/>
    </source>
</evidence>
<dbReference type="InterPro" id="IPR014016">
    <property type="entry name" value="UvrD-like_ATP-bd"/>
</dbReference>
<dbReference type="SUPFAM" id="SSF52540">
    <property type="entry name" value="P-loop containing nucleoside triphosphate hydrolases"/>
    <property type="match status" value="1"/>
</dbReference>
<feature type="non-terminal residue" evidence="15">
    <location>
        <position position="651"/>
    </location>
</feature>
<dbReference type="InterPro" id="IPR038726">
    <property type="entry name" value="PDDEXK_AddAB-type"/>
</dbReference>
<keyword evidence="2" id="KW-0547">Nucleotide-binding</keyword>
<dbReference type="InterPro" id="IPR027417">
    <property type="entry name" value="P-loop_NTPase"/>
</dbReference>
<gene>
    <name evidence="15" type="ORF">ENI13_02040</name>
</gene>
<dbReference type="PROSITE" id="PS51217">
    <property type="entry name" value="UVRD_HELICASE_CTER"/>
    <property type="match status" value="1"/>
</dbReference>
<dbReference type="Pfam" id="PF13361">
    <property type="entry name" value="UvrD_C"/>
    <property type="match status" value="1"/>
</dbReference>
<dbReference type="Pfam" id="PF00580">
    <property type="entry name" value="UvrD-helicase"/>
    <property type="match status" value="1"/>
</dbReference>
<comment type="catalytic activity">
    <reaction evidence="13">
        <text>ATP + H2O = ADP + phosphate + H(+)</text>
        <dbReference type="Rhea" id="RHEA:13065"/>
        <dbReference type="ChEBI" id="CHEBI:15377"/>
        <dbReference type="ChEBI" id="CHEBI:15378"/>
        <dbReference type="ChEBI" id="CHEBI:30616"/>
        <dbReference type="ChEBI" id="CHEBI:43474"/>
        <dbReference type="ChEBI" id="CHEBI:456216"/>
        <dbReference type="EC" id="5.6.2.4"/>
    </reaction>
</comment>
<evidence type="ECO:0000256" key="1">
    <source>
        <dbReference type="ARBA" id="ARBA00022722"/>
    </source>
</evidence>
<evidence type="ECO:0000256" key="9">
    <source>
        <dbReference type="ARBA" id="ARBA00023204"/>
    </source>
</evidence>
<dbReference type="Gene3D" id="3.40.50.300">
    <property type="entry name" value="P-loop containing nucleotide triphosphate hydrolases"/>
    <property type="match status" value="2"/>
</dbReference>
<dbReference type="GO" id="GO:0003677">
    <property type="term" value="F:DNA binding"/>
    <property type="evidence" value="ECO:0007669"/>
    <property type="project" value="UniProtKB-KW"/>
</dbReference>
<organism evidence="15">
    <name type="scientific">candidate division CPR3 bacterium</name>
    <dbReference type="NCBI Taxonomy" id="2268181"/>
    <lineage>
        <taxon>Bacteria</taxon>
        <taxon>Bacteria division CPR3</taxon>
    </lineage>
</organism>
<dbReference type="InterPro" id="IPR014017">
    <property type="entry name" value="DNA_helicase_UvrD-like_C"/>
</dbReference>
<keyword evidence="3" id="KW-0227">DNA damage</keyword>
<evidence type="ECO:0000256" key="5">
    <source>
        <dbReference type="ARBA" id="ARBA00022806"/>
    </source>
</evidence>
<keyword evidence="9" id="KW-0234">DNA repair</keyword>
<keyword evidence="1" id="KW-0540">Nuclease</keyword>
<evidence type="ECO:0000256" key="13">
    <source>
        <dbReference type="ARBA" id="ARBA00048988"/>
    </source>
</evidence>
<evidence type="ECO:0000256" key="2">
    <source>
        <dbReference type="ARBA" id="ARBA00022741"/>
    </source>
</evidence>
<dbReference type="AlphaFoldDB" id="A0A7C1SXI4"/>
<feature type="non-terminal residue" evidence="15">
    <location>
        <position position="1"/>
    </location>
</feature>
<sequence length="651" mass="74444">NMVLELLSSFHKSPNLFIVGDEKQAIFRFQGASLENFRYFQEKHPDAKLIRLKKNYRSTQAILDGAGHIMKQAEGSLSSNIAAGEKIEVFEFSTPDVEMFALAQQIKSLIKKGVNASDIAVLFRDNKDAWAVLQMLEKQAIPFILEAEHDVLSDEDIKKLIVVFRSVEEFGSDELLFKVLSLDFWGLDPLSVLKEVRRARDKSITLTEAIRSSRVELLQEISKKMARWHTMAKNQSALDVFDDVVRESGFLAYLLSKSNSYVQMEKLRGLYEEMRLVAATPGRSSLNDFLSYLNVMAENGVSLRKNIKTSSAVGVRLMTAHKAKGREFTYVFLVNAYDGHWGNRKIRQTFLLPERIALATDTTSSEDEEERKLFYVALTRARKKVIISYSKTRLDGRSILPSRFIAEIAEKFRVKGDVSIYENAFKKKGDVLFASVKAKTPDYQEKKFVRELFSTRGLSVSALNNYLSCPWKYFYINLVQIPQSPNRSQLYGTVIHNTLRDFFNILIKEKKASKTYLLSRLKVHALRMFSKKDAKEVVGKGVKALSGYYDAYRKTFNAHVLNELSIQDVVLDDIRLTGKLDKVELGEDKEVNVVDYKTGRVRSRNEIEGKTKTSTGDYKRQLVFYKLLLDNHKKGKYIMKTGELDFVEPSP</sequence>
<keyword evidence="10" id="KW-0413">Isomerase</keyword>
<dbReference type="Gene3D" id="3.90.320.10">
    <property type="match status" value="1"/>
</dbReference>
<keyword evidence="8" id="KW-0238">DNA-binding</keyword>
<keyword evidence="7" id="KW-0067">ATP-binding</keyword>
<feature type="domain" description="UvrD-like helicase C-terminal" evidence="14">
    <location>
        <begin position="56"/>
        <end position="325"/>
    </location>
</feature>
<dbReference type="GO" id="GO:0005524">
    <property type="term" value="F:ATP binding"/>
    <property type="evidence" value="ECO:0007669"/>
    <property type="project" value="UniProtKB-KW"/>
</dbReference>
<evidence type="ECO:0000256" key="3">
    <source>
        <dbReference type="ARBA" id="ARBA00022763"/>
    </source>
</evidence>
<dbReference type="EMBL" id="DRHL01000120">
    <property type="protein sequence ID" value="HEB13741.1"/>
    <property type="molecule type" value="Genomic_DNA"/>
</dbReference>
<keyword evidence="4" id="KW-0378">Hydrolase</keyword>
<name>A0A7C1SXI4_UNCC3</name>
<dbReference type="GO" id="GO:0043138">
    <property type="term" value="F:3'-5' DNA helicase activity"/>
    <property type="evidence" value="ECO:0007669"/>
    <property type="project" value="UniProtKB-EC"/>
</dbReference>
<evidence type="ECO:0000313" key="15">
    <source>
        <dbReference type="EMBL" id="HEB13741.1"/>
    </source>
</evidence>
<dbReference type="Gene3D" id="1.10.486.10">
    <property type="entry name" value="PCRA, domain 4"/>
    <property type="match status" value="1"/>
</dbReference>
<evidence type="ECO:0000256" key="4">
    <source>
        <dbReference type="ARBA" id="ARBA00022801"/>
    </source>
</evidence>
<dbReference type="GO" id="GO:0004527">
    <property type="term" value="F:exonuclease activity"/>
    <property type="evidence" value="ECO:0007669"/>
    <property type="project" value="UniProtKB-KW"/>
</dbReference>
<proteinExistence type="predicted"/>
<evidence type="ECO:0000256" key="11">
    <source>
        <dbReference type="ARBA" id="ARBA00034617"/>
    </source>
</evidence>
<evidence type="ECO:0000256" key="10">
    <source>
        <dbReference type="ARBA" id="ARBA00023235"/>
    </source>
</evidence>
<comment type="caution">
    <text evidence="15">The sequence shown here is derived from an EMBL/GenBank/DDBJ whole genome shotgun (WGS) entry which is preliminary data.</text>
</comment>
<dbReference type="Pfam" id="PF12705">
    <property type="entry name" value="PDDEXK_1"/>
    <property type="match status" value="1"/>
</dbReference>
<dbReference type="Proteomes" id="UP000885695">
    <property type="component" value="Unassembled WGS sequence"/>
</dbReference>
<protein>
    <recommendedName>
        <fullName evidence="12">DNA 3'-5' helicase</fullName>
        <ecNumber evidence="12">5.6.2.4</ecNumber>
    </recommendedName>
</protein>
<keyword evidence="5 15" id="KW-0347">Helicase</keyword>
<evidence type="ECO:0000256" key="6">
    <source>
        <dbReference type="ARBA" id="ARBA00022839"/>
    </source>
</evidence>
<dbReference type="PANTHER" id="PTHR11070:SF2">
    <property type="entry name" value="ATP-DEPENDENT DNA HELICASE SRS2"/>
    <property type="match status" value="1"/>
</dbReference>
<evidence type="ECO:0000256" key="7">
    <source>
        <dbReference type="ARBA" id="ARBA00022840"/>
    </source>
</evidence>
<dbReference type="GO" id="GO:0000725">
    <property type="term" value="P:recombinational repair"/>
    <property type="evidence" value="ECO:0007669"/>
    <property type="project" value="TreeGrafter"/>
</dbReference>
<keyword evidence="6" id="KW-0269">Exonuclease</keyword>
<dbReference type="InterPro" id="IPR000212">
    <property type="entry name" value="DNA_helicase_UvrD/REP"/>
</dbReference>
<evidence type="ECO:0000256" key="8">
    <source>
        <dbReference type="ARBA" id="ARBA00023125"/>
    </source>
</evidence>
<accession>A0A7C1SXI4</accession>